<evidence type="ECO:0000313" key="1">
    <source>
        <dbReference type="EMBL" id="KAK3916243.1"/>
    </source>
</evidence>
<accession>A0AAE1H7T5</accession>
<dbReference type="EMBL" id="JAHWGI010000505">
    <property type="protein sequence ID" value="KAK3916243.1"/>
    <property type="molecule type" value="Genomic_DNA"/>
</dbReference>
<reference evidence="1" key="2">
    <citation type="journal article" date="2023" name="BMC Genomics">
        <title>Pest status, molecular evolution, and epigenetic factors derived from the genome assembly of Frankliniella fusca, a thysanopteran phytovirus vector.</title>
        <authorList>
            <person name="Catto M.A."/>
            <person name="Labadie P.E."/>
            <person name="Jacobson A.L."/>
            <person name="Kennedy G.G."/>
            <person name="Srinivasan R."/>
            <person name="Hunt B.G."/>
        </authorList>
    </citation>
    <scope>NUCLEOTIDE SEQUENCE</scope>
    <source>
        <strain evidence="1">PL_HMW_Pooled</strain>
    </source>
</reference>
<name>A0AAE1H7T5_9NEOP</name>
<organism evidence="1 2">
    <name type="scientific">Frankliniella fusca</name>
    <dbReference type="NCBI Taxonomy" id="407009"/>
    <lineage>
        <taxon>Eukaryota</taxon>
        <taxon>Metazoa</taxon>
        <taxon>Ecdysozoa</taxon>
        <taxon>Arthropoda</taxon>
        <taxon>Hexapoda</taxon>
        <taxon>Insecta</taxon>
        <taxon>Pterygota</taxon>
        <taxon>Neoptera</taxon>
        <taxon>Paraneoptera</taxon>
        <taxon>Thysanoptera</taxon>
        <taxon>Terebrantia</taxon>
        <taxon>Thripoidea</taxon>
        <taxon>Thripidae</taxon>
        <taxon>Frankliniella</taxon>
    </lineage>
</organism>
<dbReference type="GO" id="GO:0042721">
    <property type="term" value="C:TIM22 mitochondrial import inner membrane insertion complex"/>
    <property type="evidence" value="ECO:0007669"/>
    <property type="project" value="InterPro"/>
</dbReference>
<gene>
    <name evidence="1" type="ORF">KUF71_006111</name>
</gene>
<comment type="caution">
    <text evidence="1">The sequence shown here is derived from an EMBL/GenBank/DDBJ whole genome shotgun (WGS) entry which is preliminary data.</text>
</comment>
<dbReference type="AlphaFoldDB" id="A0AAE1H7T5"/>
<proteinExistence type="predicted"/>
<evidence type="ECO:0000313" key="2">
    <source>
        <dbReference type="Proteomes" id="UP001219518"/>
    </source>
</evidence>
<sequence length="206" mass="24286">MGYQIVRRLIPSRISNKYNRIKARFDLDDAAERLKGSKFEKIGNFWINLFRDYGDVIKETSNGIKERPKRALAYAWGFWAWLYCVNTNPNERSFRDQCLSAATELSSLPPSIRNPESCAHLAFLESCHNTGLLRRLNLGVCSFMWLDNYDRECGLYAAHCKYLEPKYLSFHERILDIGILGRWWVIRRKMKDYDINPDEWKHKIPG</sequence>
<dbReference type="PANTHER" id="PTHR21435">
    <property type="entry name" value="MITOCHONDRIAL IMPORT INNER MEMBRANE TRANSLOCASE SUBUNIT TIM29"/>
    <property type="match status" value="1"/>
</dbReference>
<dbReference type="PANTHER" id="PTHR21435:SF1">
    <property type="entry name" value="MITOCHONDRIAL IMPORT INNER MEMBRANE TRANSLOCASE SUBUNIT TIM29"/>
    <property type="match status" value="1"/>
</dbReference>
<dbReference type="Pfam" id="PF10171">
    <property type="entry name" value="Tim29"/>
    <property type="match status" value="1"/>
</dbReference>
<dbReference type="GO" id="GO:0045039">
    <property type="term" value="P:protein insertion into mitochondrial inner membrane"/>
    <property type="evidence" value="ECO:0007669"/>
    <property type="project" value="TreeGrafter"/>
</dbReference>
<dbReference type="InterPro" id="IPR019322">
    <property type="entry name" value="TIMM29"/>
</dbReference>
<protein>
    <submittedName>
        <fullName evidence="1">Mitochondrial import inner membrane translocase subunit Tim29</fullName>
    </submittedName>
</protein>
<reference evidence="1" key="1">
    <citation type="submission" date="2021-07" db="EMBL/GenBank/DDBJ databases">
        <authorList>
            <person name="Catto M.A."/>
            <person name="Jacobson A."/>
            <person name="Kennedy G."/>
            <person name="Labadie P."/>
            <person name="Hunt B.G."/>
            <person name="Srinivasan R."/>
        </authorList>
    </citation>
    <scope>NUCLEOTIDE SEQUENCE</scope>
    <source>
        <strain evidence="1">PL_HMW_Pooled</strain>
        <tissue evidence="1">Head</tissue>
    </source>
</reference>
<keyword evidence="2" id="KW-1185">Reference proteome</keyword>
<dbReference type="Proteomes" id="UP001219518">
    <property type="component" value="Unassembled WGS sequence"/>
</dbReference>